<dbReference type="Proteomes" id="UP000886653">
    <property type="component" value="Unassembled WGS sequence"/>
</dbReference>
<dbReference type="EMBL" id="MU167366">
    <property type="protein sequence ID" value="KAG0141919.1"/>
    <property type="molecule type" value="Genomic_DNA"/>
</dbReference>
<protein>
    <recommendedName>
        <fullName evidence="3">S-adenosyl-L-methionine-dependent methyltransferase</fullName>
    </recommendedName>
</protein>
<dbReference type="PANTHER" id="PTHR14614:SF109">
    <property type="entry name" value="RIBOSOMAL LYSINE N-METHYLTRANSFERASE 5"/>
    <property type="match status" value="1"/>
</dbReference>
<evidence type="ECO:0000313" key="1">
    <source>
        <dbReference type="EMBL" id="KAG0141919.1"/>
    </source>
</evidence>
<dbReference type="InterPro" id="IPR019410">
    <property type="entry name" value="Methyltransf_16"/>
</dbReference>
<comment type="caution">
    <text evidence="1">The sequence shown here is derived from an EMBL/GenBank/DDBJ whole genome shotgun (WGS) entry which is preliminary data.</text>
</comment>
<dbReference type="GO" id="GO:0008757">
    <property type="term" value="F:S-adenosylmethionine-dependent methyltransferase activity"/>
    <property type="evidence" value="ECO:0007669"/>
    <property type="project" value="UniProtKB-ARBA"/>
</dbReference>
<dbReference type="PANTHER" id="PTHR14614">
    <property type="entry name" value="HEPATOCELLULAR CARCINOMA-ASSOCIATED ANTIGEN"/>
    <property type="match status" value="1"/>
</dbReference>
<dbReference type="Gene3D" id="3.40.50.150">
    <property type="entry name" value="Vaccinia Virus protein VP39"/>
    <property type="match status" value="1"/>
</dbReference>
<reference evidence="1" key="1">
    <citation type="submission" date="2013-11" db="EMBL/GenBank/DDBJ databases">
        <title>Genome sequence of the fusiform rust pathogen reveals effectors for host alternation and coevolution with pine.</title>
        <authorList>
            <consortium name="DOE Joint Genome Institute"/>
            <person name="Smith K."/>
            <person name="Pendleton A."/>
            <person name="Kubisiak T."/>
            <person name="Anderson C."/>
            <person name="Salamov A."/>
            <person name="Aerts A."/>
            <person name="Riley R."/>
            <person name="Clum A."/>
            <person name="Lindquist E."/>
            <person name="Ence D."/>
            <person name="Campbell M."/>
            <person name="Kronenberg Z."/>
            <person name="Feau N."/>
            <person name="Dhillon B."/>
            <person name="Hamelin R."/>
            <person name="Burleigh J."/>
            <person name="Smith J."/>
            <person name="Yandell M."/>
            <person name="Nelson C."/>
            <person name="Grigoriev I."/>
            <person name="Davis J."/>
        </authorList>
    </citation>
    <scope>NUCLEOTIDE SEQUENCE</scope>
    <source>
        <strain evidence="1">G11</strain>
    </source>
</reference>
<keyword evidence="2" id="KW-1185">Reference proteome</keyword>
<gene>
    <name evidence="1" type="ORF">CROQUDRAFT_663177</name>
</gene>
<dbReference type="OrthoDB" id="413520at2759"/>
<organism evidence="1 2">
    <name type="scientific">Cronartium quercuum f. sp. fusiforme G11</name>
    <dbReference type="NCBI Taxonomy" id="708437"/>
    <lineage>
        <taxon>Eukaryota</taxon>
        <taxon>Fungi</taxon>
        <taxon>Dikarya</taxon>
        <taxon>Basidiomycota</taxon>
        <taxon>Pucciniomycotina</taxon>
        <taxon>Pucciniomycetes</taxon>
        <taxon>Pucciniales</taxon>
        <taxon>Coleosporiaceae</taxon>
        <taxon>Cronartium</taxon>
    </lineage>
</organism>
<proteinExistence type="predicted"/>
<evidence type="ECO:0008006" key="3">
    <source>
        <dbReference type="Google" id="ProtNLM"/>
    </source>
</evidence>
<dbReference type="InterPro" id="IPR029063">
    <property type="entry name" value="SAM-dependent_MTases_sf"/>
</dbReference>
<evidence type="ECO:0000313" key="2">
    <source>
        <dbReference type="Proteomes" id="UP000886653"/>
    </source>
</evidence>
<dbReference type="AlphaFoldDB" id="A0A9P6ND04"/>
<sequence>MSVILVKKKKHKLPEQPTQTHQNTFDFNLTQSTSTFSISIHSLARSHHHNTQAFLRFTPALSAIDPSSSTYDHQPLSIYSLASFIGLRRPLEPTGYPIIALPLQTKPFRILSDPEVLRSHPAEKIQHFDRIFHSAIHTISPTQITECPNGSSGPGIGGNHIWDCSVVMAWLFDSFPQLVTGDTQLSRAERTLDLEIIELGSGCGLAALTAARLLDHHRLRARIILTDLEEVISTSLAPNVTQTKVRLTKETLVEILTECCIWGSPSSLPPVKTNRSLILANDVLYNPENQAAFLHTVLQLFDTRVRLGQSVSALLGYRPRTEGDHEFFQTAKQAGLVVERIARIGTVHIFKLSPSPSFPRQ</sequence>
<dbReference type="Pfam" id="PF10294">
    <property type="entry name" value="Methyltransf_16"/>
    <property type="match status" value="1"/>
</dbReference>
<name>A0A9P6ND04_9BASI</name>
<accession>A0A9P6ND04</accession>